<evidence type="ECO:0000256" key="6">
    <source>
        <dbReference type="ARBA" id="ARBA00023002"/>
    </source>
</evidence>
<proteinExistence type="inferred from homology"/>
<evidence type="ECO:0000256" key="1">
    <source>
        <dbReference type="ARBA" id="ARBA00001974"/>
    </source>
</evidence>
<protein>
    <recommendedName>
        <fullName evidence="10">Flavin-containing monooxygenase</fullName>
    </recommendedName>
</protein>
<evidence type="ECO:0008006" key="10">
    <source>
        <dbReference type="Google" id="ProtNLM"/>
    </source>
</evidence>
<evidence type="ECO:0000256" key="3">
    <source>
        <dbReference type="ARBA" id="ARBA00022630"/>
    </source>
</evidence>
<dbReference type="Proteomes" id="UP000749559">
    <property type="component" value="Unassembled WGS sequence"/>
</dbReference>
<evidence type="ECO:0000313" key="8">
    <source>
        <dbReference type="EMBL" id="CAH1780409.1"/>
    </source>
</evidence>
<comment type="caution">
    <text evidence="8">The sequence shown here is derived from an EMBL/GenBank/DDBJ whole genome shotgun (WGS) entry which is preliminary data.</text>
</comment>
<dbReference type="EMBL" id="CAIIXF020000003">
    <property type="protein sequence ID" value="CAH1780409.1"/>
    <property type="molecule type" value="Genomic_DNA"/>
</dbReference>
<dbReference type="PIRSF" id="PIRSF000332">
    <property type="entry name" value="FMO"/>
    <property type="match status" value="1"/>
</dbReference>
<accession>A0A8J1UT52</accession>
<evidence type="ECO:0000256" key="4">
    <source>
        <dbReference type="ARBA" id="ARBA00022827"/>
    </source>
</evidence>
<sequence>IMKRVIVIGAGAAGLCALRHLTARPDLFQAVAYEQSSVVGGTWVYTEQTDKDDRGNPIHSSMYKELRTNLPKEVMAFPDFPFDKSLPSFVRHSDVRKYLEDYTQQNDLYKYIKFNTSVEHVDPIKTDENDIQWEVTVKDNEQGVTKETADAVMVCNGHYSTPIIPNIKGMDDFKGKVLHSHNYRHKESCQGLNVVCLGAGASGQDIGLEVASAANKVYLSHNKAPLLAALPSNMVQVPGISHLKEHSVVFKDEKEVPLDLLLLCTGYHYTFPFLSEKCHIDTTDERVSPLYKHLIHTEFPTLALMGLCKTICPFPQFDCQVRFFISSLDGSMVLPSAKEMRKDTNRDFEWRAEELNMPARHAHHMGKLQWEYNDELAYLGNFTPIPQVIRMLYDAVHQRRFTDIMLYKKDNYELVGPKEFKPLIK</sequence>
<evidence type="ECO:0000256" key="2">
    <source>
        <dbReference type="ARBA" id="ARBA00009183"/>
    </source>
</evidence>
<keyword evidence="5" id="KW-0521">NADP</keyword>
<comment type="similarity">
    <text evidence="2">Belongs to the FMO family.</text>
</comment>
<dbReference type="GO" id="GO:0050660">
    <property type="term" value="F:flavin adenine dinucleotide binding"/>
    <property type="evidence" value="ECO:0007669"/>
    <property type="project" value="InterPro"/>
</dbReference>
<dbReference type="InterPro" id="IPR036188">
    <property type="entry name" value="FAD/NAD-bd_sf"/>
</dbReference>
<organism evidence="8 9">
    <name type="scientific">Owenia fusiformis</name>
    <name type="common">Polychaete worm</name>
    <dbReference type="NCBI Taxonomy" id="6347"/>
    <lineage>
        <taxon>Eukaryota</taxon>
        <taxon>Metazoa</taxon>
        <taxon>Spiralia</taxon>
        <taxon>Lophotrochozoa</taxon>
        <taxon>Annelida</taxon>
        <taxon>Polychaeta</taxon>
        <taxon>Sedentaria</taxon>
        <taxon>Canalipalpata</taxon>
        <taxon>Sabellida</taxon>
        <taxon>Oweniida</taxon>
        <taxon>Oweniidae</taxon>
        <taxon>Owenia</taxon>
    </lineage>
</organism>
<reference evidence="8" key="1">
    <citation type="submission" date="2022-03" db="EMBL/GenBank/DDBJ databases">
        <authorList>
            <person name="Martin C."/>
        </authorList>
    </citation>
    <scope>NUCLEOTIDE SEQUENCE</scope>
</reference>
<dbReference type="FunFam" id="3.50.50.60:FF:000138">
    <property type="entry name" value="Flavin-containing monooxygenase"/>
    <property type="match status" value="1"/>
</dbReference>
<gene>
    <name evidence="8" type="ORF">OFUS_LOCUS7105</name>
</gene>
<evidence type="ECO:0000256" key="7">
    <source>
        <dbReference type="ARBA" id="ARBA00023033"/>
    </source>
</evidence>
<dbReference type="GO" id="GO:0050661">
    <property type="term" value="F:NADP binding"/>
    <property type="evidence" value="ECO:0007669"/>
    <property type="project" value="InterPro"/>
</dbReference>
<keyword evidence="7" id="KW-0503">Monooxygenase</keyword>
<dbReference type="Gene3D" id="3.50.50.60">
    <property type="entry name" value="FAD/NAD(P)-binding domain"/>
    <property type="match status" value="2"/>
</dbReference>
<keyword evidence="3" id="KW-0285">Flavoprotein</keyword>
<dbReference type="SUPFAM" id="SSF51905">
    <property type="entry name" value="FAD/NAD(P)-binding domain"/>
    <property type="match status" value="2"/>
</dbReference>
<comment type="cofactor">
    <cofactor evidence="1">
        <name>FAD</name>
        <dbReference type="ChEBI" id="CHEBI:57692"/>
    </cofactor>
</comment>
<keyword evidence="6" id="KW-0560">Oxidoreductase</keyword>
<evidence type="ECO:0000313" key="9">
    <source>
        <dbReference type="Proteomes" id="UP000749559"/>
    </source>
</evidence>
<dbReference type="PANTHER" id="PTHR23023">
    <property type="entry name" value="DIMETHYLANILINE MONOOXYGENASE"/>
    <property type="match status" value="1"/>
</dbReference>
<dbReference type="AlphaFoldDB" id="A0A8J1UT52"/>
<dbReference type="Pfam" id="PF00743">
    <property type="entry name" value="FMO-like"/>
    <property type="match status" value="2"/>
</dbReference>
<name>A0A8J1UT52_OWEFU</name>
<dbReference type="PRINTS" id="PR00370">
    <property type="entry name" value="FMOXYGENASE"/>
</dbReference>
<keyword evidence="4" id="KW-0274">FAD</keyword>
<dbReference type="InterPro" id="IPR020946">
    <property type="entry name" value="Flavin_mOase-like"/>
</dbReference>
<dbReference type="InterPro" id="IPR000960">
    <property type="entry name" value="Flavin_mOase"/>
</dbReference>
<evidence type="ECO:0000256" key="5">
    <source>
        <dbReference type="ARBA" id="ARBA00022857"/>
    </source>
</evidence>
<dbReference type="InterPro" id="IPR050346">
    <property type="entry name" value="FMO-like"/>
</dbReference>
<feature type="non-terminal residue" evidence="8">
    <location>
        <position position="425"/>
    </location>
</feature>
<keyword evidence="9" id="KW-1185">Reference proteome</keyword>
<dbReference type="OrthoDB" id="66881at2759"/>
<dbReference type="GO" id="GO:0004499">
    <property type="term" value="F:N,N-dimethylaniline monooxygenase activity"/>
    <property type="evidence" value="ECO:0007669"/>
    <property type="project" value="InterPro"/>
</dbReference>